<organism evidence="3 4">
    <name type="scientific">Metarhizium album (strain ARSEF 1941)</name>
    <dbReference type="NCBI Taxonomy" id="1081103"/>
    <lineage>
        <taxon>Eukaryota</taxon>
        <taxon>Fungi</taxon>
        <taxon>Dikarya</taxon>
        <taxon>Ascomycota</taxon>
        <taxon>Pezizomycotina</taxon>
        <taxon>Sordariomycetes</taxon>
        <taxon>Hypocreomycetidae</taxon>
        <taxon>Hypocreales</taxon>
        <taxon>Clavicipitaceae</taxon>
        <taxon>Metarhizium</taxon>
    </lineage>
</organism>
<name>A0A0B2WQL4_METAS</name>
<dbReference type="GeneID" id="63737930"/>
<keyword evidence="4" id="KW-1185">Reference proteome</keyword>
<dbReference type="GO" id="GO:0050135">
    <property type="term" value="F:NADP+ nucleosidase activity"/>
    <property type="evidence" value="ECO:0007669"/>
    <property type="project" value="InterPro"/>
</dbReference>
<dbReference type="PANTHER" id="PTHR42059">
    <property type="entry name" value="TNT DOMAIN-CONTAINING PROTEIN"/>
    <property type="match status" value="1"/>
</dbReference>
<evidence type="ECO:0000313" key="3">
    <source>
        <dbReference type="EMBL" id="KHN98351.1"/>
    </source>
</evidence>
<dbReference type="RefSeq" id="XP_040679417.1">
    <property type="nucleotide sequence ID" value="XM_040822274.1"/>
</dbReference>
<comment type="caution">
    <text evidence="3">The sequence shown here is derived from an EMBL/GenBank/DDBJ whole genome shotgun (WGS) entry which is preliminary data.</text>
</comment>
<feature type="chain" id="PRO_5002079438" description="TNT domain-containing protein" evidence="1">
    <location>
        <begin position="19"/>
        <end position="264"/>
    </location>
</feature>
<accession>A0A0B2WQL4</accession>
<dbReference type="Proteomes" id="UP000030816">
    <property type="component" value="Unassembled WGS sequence"/>
</dbReference>
<keyword evidence="1" id="KW-0732">Signal</keyword>
<dbReference type="Pfam" id="PF14021">
    <property type="entry name" value="TNT"/>
    <property type="match status" value="1"/>
</dbReference>
<dbReference type="InterPro" id="IPR025331">
    <property type="entry name" value="TNT"/>
</dbReference>
<reference evidence="3 4" key="1">
    <citation type="journal article" date="2014" name="Proc. Natl. Acad. Sci. U.S.A.">
        <title>Trajectory and genomic determinants of fungal-pathogen speciation and host adaptation.</title>
        <authorList>
            <person name="Hu X."/>
            <person name="Xiao G."/>
            <person name="Zheng P."/>
            <person name="Shang Y."/>
            <person name="Su Y."/>
            <person name="Zhang X."/>
            <person name="Liu X."/>
            <person name="Zhan S."/>
            <person name="St Leger R.J."/>
            <person name="Wang C."/>
        </authorList>
    </citation>
    <scope>NUCLEOTIDE SEQUENCE [LARGE SCALE GENOMIC DNA]</scope>
    <source>
        <strain evidence="3 4">ARSEF 1941</strain>
    </source>
</reference>
<dbReference type="AlphaFoldDB" id="A0A0B2WQL4"/>
<feature type="domain" description="TNT" evidence="2">
    <location>
        <begin position="126"/>
        <end position="220"/>
    </location>
</feature>
<gene>
    <name evidence="3" type="ORF">MAM_03475</name>
</gene>
<evidence type="ECO:0000313" key="4">
    <source>
        <dbReference type="Proteomes" id="UP000030816"/>
    </source>
</evidence>
<evidence type="ECO:0000259" key="2">
    <source>
        <dbReference type="Pfam" id="PF14021"/>
    </source>
</evidence>
<protein>
    <recommendedName>
        <fullName evidence="2">TNT domain-containing protein</fullName>
    </recommendedName>
</protein>
<dbReference type="InterPro" id="IPR053024">
    <property type="entry name" value="Fungal_surface_NADase"/>
</dbReference>
<dbReference type="PANTHER" id="PTHR42059:SF1">
    <property type="entry name" value="TNT DOMAIN-CONTAINING PROTEIN"/>
    <property type="match status" value="1"/>
</dbReference>
<dbReference type="HOGENOM" id="CLU_083054_0_0_1"/>
<sequence>MRLITSVISFSLMLLASASPSPPSRVVTTVAARCAKNLCGGVNSKVVSSSQYICGDNRLGPVDLQNNKIRQNAVVGPILRNYNPFPGTCPDEFLRAYGQGAGYKYPAQDGFDVDSHGKPVKKKMILAPRTILDRFGSDRGTFVAPYGTPYEQRSLPPENLATDPRFSDGTPYNFHIYEVVKDLPVQAGPAAPWFGQVGHGTQYMLSMKVREAIRDGYLVETCTPGMHACGMNPNTNVPTQIICNKSRRWEITGSGPIDKQIDPR</sequence>
<evidence type="ECO:0000256" key="1">
    <source>
        <dbReference type="SAM" id="SignalP"/>
    </source>
</evidence>
<dbReference type="EMBL" id="AZHE01000007">
    <property type="protein sequence ID" value="KHN98351.1"/>
    <property type="molecule type" value="Genomic_DNA"/>
</dbReference>
<dbReference type="OrthoDB" id="2923349at2759"/>
<proteinExistence type="predicted"/>
<feature type="signal peptide" evidence="1">
    <location>
        <begin position="1"/>
        <end position="18"/>
    </location>
</feature>